<dbReference type="GeneID" id="37225779"/>
<protein>
    <submittedName>
        <fullName evidence="2">Uncharacterized protein</fullName>
    </submittedName>
</protein>
<evidence type="ECO:0000313" key="3">
    <source>
        <dbReference type="Proteomes" id="UP000249402"/>
    </source>
</evidence>
<evidence type="ECO:0000313" key="2">
    <source>
        <dbReference type="EMBL" id="RAL00152.1"/>
    </source>
</evidence>
<keyword evidence="3" id="KW-1185">Reference proteome</keyword>
<proteinExistence type="predicted"/>
<dbReference type="AlphaFoldDB" id="A0A395GX32"/>
<accession>A0A395GX32</accession>
<feature type="region of interest" description="Disordered" evidence="1">
    <location>
        <begin position="1"/>
        <end position="20"/>
    </location>
</feature>
<dbReference type="Proteomes" id="UP000249402">
    <property type="component" value="Unassembled WGS sequence"/>
</dbReference>
<organism evidence="2 3">
    <name type="scientific">Aspergillus ibericus CBS 121593</name>
    <dbReference type="NCBI Taxonomy" id="1448316"/>
    <lineage>
        <taxon>Eukaryota</taxon>
        <taxon>Fungi</taxon>
        <taxon>Dikarya</taxon>
        <taxon>Ascomycota</taxon>
        <taxon>Pezizomycotina</taxon>
        <taxon>Eurotiomycetes</taxon>
        <taxon>Eurotiomycetidae</taxon>
        <taxon>Eurotiales</taxon>
        <taxon>Aspergillaceae</taxon>
        <taxon>Aspergillus</taxon>
        <taxon>Aspergillus subgen. Circumdati</taxon>
    </lineage>
</organism>
<gene>
    <name evidence="2" type="ORF">BO80DRAFT_435529</name>
</gene>
<sequence>MGSAPVAITSSPDIRRDGNFSDVPHTYKKVVLRFDREAWFVGDGQVVPETVASSLCISTNHHRLDTNRGGLLRARKMGTGWEGRKGHPDGKVPWIGDPLSYPGDEETHRASTIRSFRYHVQCARMGDNDEQMTPLRQAHDYPWNHASIPDLKLPAMWLEADNG</sequence>
<name>A0A395GX32_9EURO</name>
<dbReference type="VEuPathDB" id="FungiDB:BO80DRAFT_435529"/>
<dbReference type="RefSeq" id="XP_025574479.1">
    <property type="nucleotide sequence ID" value="XM_025720914.1"/>
</dbReference>
<reference evidence="2 3" key="1">
    <citation type="submission" date="2018-02" db="EMBL/GenBank/DDBJ databases">
        <title>The genomes of Aspergillus section Nigri reveals drivers in fungal speciation.</title>
        <authorList>
            <consortium name="DOE Joint Genome Institute"/>
            <person name="Vesth T.C."/>
            <person name="Nybo J."/>
            <person name="Theobald S."/>
            <person name="Brandl J."/>
            <person name="Frisvad J.C."/>
            <person name="Nielsen K.F."/>
            <person name="Lyhne E.K."/>
            <person name="Kogle M.E."/>
            <person name="Kuo A."/>
            <person name="Riley R."/>
            <person name="Clum A."/>
            <person name="Nolan M."/>
            <person name="Lipzen A."/>
            <person name="Salamov A."/>
            <person name="Henrissat B."/>
            <person name="Wiebenga A."/>
            <person name="De vries R.P."/>
            <person name="Grigoriev I.V."/>
            <person name="Mortensen U.H."/>
            <person name="Andersen M.R."/>
            <person name="Baker S.E."/>
        </authorList>
    </citation>
    <scope>NUCLEOTIDE SEQUENCE [LARGE SCALE GENOMIC DNA]</scope>
    <source>
        <strain evidence="2 3">CBS 121593</strain>
    </source>
</reference>
<dbReference type="EMBL" id="KZ824442">
    <property type="protein sequence ID" value="RAL00152.1"/>
    <property type="molecule type" value="Genomic_DNA"/>
</dbReference>
<evidence type="ECO:0000256" key="1">
    <source>
        <dbReference type="SAM" id="MobiDB-lite"/>
    </source>
</evidence>